<reference evidence="2 3" key="1">
    <citation type="submission" date="2021-01" db="EMBL/GenBank/DDBJ databases">
        <title>Chromosome-level genome assembly of a human fungal pathogen reveals clustering of transcriptionally co-regulated genes.</title>
        <authorList>
            <person name="Voorhies M."/>
            <person name="Cohen S."/>
            <person name="Shea T.P."/>
            <person name="Petrus S."/>
            <person name="Munoz J.F."/>
            <person name="Poplawski S."/>
            <person name="Goldman W.E."/>
            <person name="Michael T."/>
            <person name="Cuomo C.A."/>
            <person name="Sil A."/>
            <person name="Beyhan S."/>
        </authorList>
    </citation>
    <scope>NUCLEOTIDE SEQUENCE [LARGE SCALE GENOMIC DNA]</scope>
    <source>
        <strain evidence="2 3">G184AR</strain>
    </source>
</reference>
<evidence type="ECO:0000313" key="2">
    <source>
        <dbReference type="EMBL" id="KAG5295504.1"/>
    </source>
</evidence>
<evidence type="ECO:0000313" key="3">
    <source>
        <dbReference type="Proteomes" id="UP000670092"/>
    </source>
</evidence>
<feature type="region of interest" description="Disordered" evidence="1">
    <location>
        <begin position="1"/>
        <end position="21"/>
    </location>
</feature>
<evidence type="ECO:0000256" key="1">
    <source>
        <dbReference type="SAM" id="MobiDB-lite"/>
    </source>
</evidence>
<sequence length="117" mass="13055">MVNRERVACSQPIDNHAHKRGDHPRLAAVEAAQQGHWACAPISGVVALDMPPVAQSILGRYAPWRYGESKDGKWQPRHGRLYLPASDWQVDDRDFELRNAPPHSYSRSGFALPESSG</sequence>
<dbReference type="AlphaFoldDB" id="A0A8H8CZI5"/>
<dbReference type="VEuPathDB" id="FungiDB:I7I52_05789"/>
<protein>
    <submittedName>
        <fullName evidence="2">Uncharacterized protein</fullName>
    </submittedName>
</protein>
<dbReference type="Proteomes" id="UP000670092">
    <property type="component" value="Unassembled WGS sequence"/>
</dbReference>
<dbReference type="EMBL" id="JAEVHI010000003">
    <property type="protein sequence ID" value="KAG5295504.1"/>
    <property type="molecule type" value="Genomic_DNA"/>
</dbReference>
<accession>A0A8H8CZI5</accession>
<gene>
    <name evidence="2" type="ORF">I7I52_05789</name>
</gene>
<proteinExistence type="predicted"/>
<organism evidence="2 3">
    <name type="scientific">Ajellomyces capsulatus</name>
    <name type="common">Darling's disease fungus</name>
    <name type="synonym">Histoplasma capsulatum</name>
    <dbReference type="NCBI Taxonomy" id="5037"/>
    <lineage>
        <taxon>Eukaryota</taxon>
        <taxon>Fungi</taxon>
        <taxon>Dikarya</taxon>
        <taxon>Ascomycota</taxon>
        <taxon>Pezizomycotina</taxon>
        <taxon>Eurotiomycetes</taxon>
        <taxon>Eurotiomycetidae</taxon>
        <taxon>Onygenales</taxon>
        <taxon>Ajellomycetaceae</taxon>
        <taxon>Histoplasma</taxon>
    </lineage>
</organism>
<comment type="caution">
    <text evidence="2">The sequence shown here is derived from an EMBL/GenBank/DDBJ whole genome shotgun (WGS) entry which is preliminary data.</text>
</comment>
<name>A0A8H8CZI5_AJECA</name>